<protein>
    <submittedName>
        <fullName evidence="3">Restriction endonuclease</fullName>
        <ecNumber evidence="3">3.1.21.-</ecNumber>
    </submittedName>
</protein>
<dbReference type="InterPro" id="IPR011856">
    <property type="entry name" value="tRNA_endonuc-like_dom_sf"/>
</dbReference>
<feature type="domain" description="Restriction system protein Mrr-like N-terminal" evidence="2">
    <location>
        <begin position="6"/>
        <end position="91"/>
    </location>
</feature>
<evidence type="ECO:0000259" key="1">
    <source>
        <dbReference type="Pfam" id="PF04471"/>
    </source>
</evidence>
<proteinExistence type="predicted"/>
<dbReference type="GO" id="GO:0004519">
    <property type="term" value="F:endonuclease activity"/>
    <property type="evidence" value="ECO:0007669"/>
    <property type="project" value="UniProtKB-KW"/>
</dbReference>
<dbReference type="Gene3D" id="3.40.1350.10">
    <property type="match status" value="1"/>
</dbReference>
<accession>A0ABW8GNQ4</accession>
<dbReference type="Pfam" id="PF14338">
    <property type="entry name" value="Mrr_N"/>
    <property type="match status" value="1"/>
</dbReference>
<feature type="domain" description="Restriction endonuclease type IV Mrr" evidence="1">
    <location>
        <begin position="159"/>
        <end position="278"/>
    </location>
</feature>
<dbReference type="InterPro" id="IPR052906">
    <property type="entry name" value="Type_IV_Methyl-Rstrct_Enzyme"/>
</dbReference>
<organism evidence="3 4">
    <name type="scientific">Methylobacillus methanolivorans</name>
    <dbReference type="NCBI Taxonomy" id="1848927"/>
    <lineage>
        <taxon>Bacteria</taxon>
        <taxon>Pseudomonadati</taxon>
        <taxon>Pseudomonadota</taxon>
        <taxon>Betaproteobacteria</taxon>
        <taxon>Nitrosomonadales</taxon>
        <taxon>Methylophilaceae</taxon>
        <taxon>Methylobacillus</taxon>
    </lineage>
</organism>
<keyword evidence="3" id="KW-0255">Endonuclease</keyword>
<dbReference type="RefSeq" id="WP_400883116.1">
    <property type="nucleotide sequence ID" value="NZ_JBIWXY010000002.1"/>
</dbReference>
<dbReference type="Proteomes" id="UP001617669">
    <property type="component" value="Unassembled WGS sequence"/>
</dbReference>
<evidence type="ECO:0000259" key="2">
    <source>
        <dbReference type="Pfam" id="PF14338"/>
    </source>
</evidence>
<dbReference type="SUPFAM" id="SSF52980">
    <property type="entry name" value="Restriction endonuclease-like"/>
    <property type="match status" value="1"/>
</dbReference>
<dbReference type="EC" id="3.1.21.-" evidence="3"/>
<dbReference type="Pfam" id="PF04471">
    <property type="entry name" value="Mrr_cat"/>
    <property type="match status" value="1"/>
</dbReference>
<gene>
    <name evidence="3" type="ORF">ACIKP9_11865</name>
</gene>
<evidence type="ECO:0000313" key="4">
    <source>
        <dbReference type="Proteomes" id="UP001617669"/>
    </source>
</evidence>
<reference evidence="3 4" key="1">
    <citation type="submission" date="2024-11" db="EMBL/GenBank/DDBJ databases">
        <authorList>
            <person name="Kaparullina E.N."/>
            <person name="Delegan Y.A."/>
            <person name="Doronina N.V."/>
        </authorList>
    </citation>
    <scope>NUCLEOTIDE SEQUENCE [LARGE SCALE GENOMIC DNA]</scope>
    <source>
        <strain evidence="3 4">7sh_L</strain>
    </source>
</reference>
<keyword evidence="4" id="KW-1185">Reference proteome</keyword>
<evidence type="ECO:0000313" key="3">
    <source>
        <dbReference type="EMBL" id="MFJ5446929.1"/>
    </source>
</evidence>
<dbReference type="InterPro" id="IPR025745">
    <property type="entry name" value="Mrr-like_N_dom"/>
</dbReference>
<comment type="caution">
    <text evidence="3">The sequence shown here is derived from an EMBL/GenBank/DDBJ whole genome shotgun (WGS) entry which is preliminary data.</text>
</comment>
<dbReference type="PANTHER" id="PTHR30015:SF7">
    <property type="entry name" value="TYPE IV METHYL-DIRECTED RESTRICTION ENZYME ECOKMRR"/>
    <property type="match status" value="1"/>
</dbReference>
<dbReference type="InterPro" id="IPR007560">
    <property type="entry name" value="Restrct_endonuc_IV_Mrr"/>
</dbReference>
<dbReference type="GO" id="GO:0016787">
    <property type="term" value="F:hydrolase activity"/>
    <property type="evidence" value="ECO:0007669"/>
    <property type="project" value="UniProtKB-KW"/>
</dbReference>
<dbReference type="EMBL" id="JBIWXY010000002">
    <property type="protein sequence ID" value="MFJ5446929.1"/>
    <property type="molecule type" value="Genomic_DNA"/>
</dbReference>
<name>A0ABW8GNQ4_9PROT</name>
<keyword evidence="3" id="KW-0378">Hydrolase</keyword>
<sequence length="304" mass="33508">MAIPDFQTLMLPVLKTASDQEQHAMKDIVEHLAIEFALTEDEKSELLPSGSAFTFNNRVAWAASYLKKALLISRPRRGYIEITGRGLDVLRSKPLCISMKFLEQFPEYLAFRSSGSENGSEVGSISTGISQTSTPEELLANTVKDLDAALAYDLIEVIKSSSPNFFERLVVKLLLAIGYGGSRVEAGRAIGQSGDGGIDGIIDEDKLGLDSIYIQAKRWESSVGRPEIQKFVGALQGHRAHKGVFITTSDFTKDAQEYVRNINNKVVLINGFTLARLMIENNVGVSTVSTYEVKKIDTDYFIDE</sequence>
<dbReference type="InterPro" id="IPR011335">
    <property type="entry name" value="Restrct_endonuc-II-like"/>
</dbReference>
<dbReference type="PANTHER" id="PTHR30015">
    <property type="entry name" value="MRR RESTRICTION SYSTEM PROTEIN"/>
    <property type="match status" value="1"/>
</dbReference>
<keyword evidence="3" id="KW-0540">Nuclease</keyword>